<feature type="signal peptide" evidence="1">
    <location>
        <begin position="1"/>
        <end position="27"/>
    </location>
</feature>
<dbReference type="Proteomes" id="UP000298416">
    <property type="component" value="Unassembled WGS sequence"/>
</dbReference>
<evidence type="ECO:0000313" key="3">
    <source>
        <dbReference type="Proteomes" id="UP000298416"/>
    </source>
</evidence>
<dbReference type="EMBL" id="PNBA02000007">
    <property type="protein sequence ID" value="KAG6417977.1"/>
    <property type="molecule type" value="Genomic_DNA"/>
</dbReference>
<protein>
    <submittedName>
        <fullName evidence="2">Uncharacterized protein</fullName>
    </submittedName>
</protein>
<accession>A0A8X8ZTQ7</accession>
<keyword evidence="1" id="KW-0732">Signal</keyword>
<dbReference type="AlphaFoldDB" id="A0A8X8ZTQ7"/>
<evidence type="ECO:0000256" key="1">
    <source>
        <dbReference type="SAM" id="SignalP"/>
    </source>
</evidence>
<comment type="caution">
    <text evidence="2">The sequence shown here is derived from an EMBL/GenBank/DDBJ whole genome shotgun (WGS) entry which is preliminary data.</text>
</comment>
<organism evidence="2">
    <name type="scientific">Salvia splendens</name>
    <name type="common">Scarlet sage</name>
    <dbReference type="NCBI Taxonomy" id="180675"/>
    <lineage>
        <taxon>Eukaryota</taxon>
        <taxon>Viridiplantae</taxon>
        <taxon>Streptophyta</taxon>
        <taxon>Embryophyta</taxon>
        <taxon>Tracheophyta</taxon>
        <taxon>Spermatophyta</taxon>
        <taxon>Magnoliopsida</taxon>
        <taxon>eudicotyledons</taxon>
        <taxon>Gunneridae</taxon>
        <taxon>Pentapetalae</taxon>
        <taxon>asterids</taxon>
        <taxon>lamiids</taxon>
        <taxon>Lamiales</taxon>
        <taxon>Lamiaceae</taxon>
        <taxon>Nepetoideae</taxon>
        <taxon>Mentheae</taxon>
        <taxon>Salviinae</taxon>
        <taxon>Salvia</taxon>
        <taxon>Salvia subgen. Calosphace</taxon>
        <taxon>core Calosphace</taxon>
    </lineage>
</organism>
<name>A0A8X8ZTQ7_SALSN</name>
<gene>
    <name evidence="2" type="ORF">SASPL_120174</name>
</gene>
<proteinExistence type="predicted"/>
<feature type="chain" id="PRO_5036456828" evidence="1">
    <location>
        <begin position="28"/>
        <end position="103"/>
    </location>
</feature>
<keyword evidence="3" id="KW-1185">Reference proteome</keyword>
<reference evidence="2" key="1">
    <citation type="submission" date="2018-01" db="EMBL/GenBank/DDBJ databases">
        <authorList>
            <person name="Mao J.F."/>
        </authorList>
    </citation>
    <scope>NUCLEOTIDE SEQUENCE</scope>
    <source>
        <strain evidence="2">Huo1</strain>
        <tissue evidence="2">Leaf</tissue>
    </source>
</reference>
<sequence>MKTLHTLFPFLLLSILLLAFQQHYANSATFQETTKGKLEFHTIQRKSAIPVLTRPTTYHISAVGNSKIAAAAFDTGGNSQEDKSCQDINAANKAGTLRMEFID</sequence>
<reference evidence="2" key="2">
    <citation type="submission" date="2020-08" db="EMBL/GenBank/DDBJ databases">
        <title>Plant Genome Project.</title>
        <authorList>
            <person name="Zhang R.-G."/>
        </authorList>
    </citation>
    <scope>NUCLEOTIDE SEQUENCE</scope>
    <source>
        <strain evidence="2">Huo1</strain>
        <tissue evidence="2">Leaf</tissue>
    </source>
</reference>
<evidence type="ECO:0000313" key="2">
    <source>
        <dbReference type="EMBL" id="KAG6417977.1"/>
    </source>
</evidence>